<reference evidence="2" key="1">
    <citation type="submission" date="2006-01" db="EMBL/GenBank/DDBJ databases">
        <title>Complete sequence of Novosphingobium aromaticivorans DSM 12444.</title>
        <authorList>
            <consortium name="US DOE Joint Genome Institute"/>
            <person name="Copeland A."/>
            <person name="Lucas S."/>
            <person name="Lapidus A."/>
            <person name="Barry K."/>
            <person name="Detter J.C."/>
            <person name="Glavina T."/>
            <person name="Hammon N."/>
            <person name="Israni S."/>
            <person name="Pitluck S."/>
            <person name="Chain P."/>
            <person name="Malfatti S."/>
            <person name="Shin M."/>
            <person name="Vergez L."/>
            <person name="Schmutz J."/>
            <person name="Larimer F."/>
            <person name="Land M."/>
            <person name="Kyrpides N."/>
            <person name="Ivanova N."/>
            <person name="Fredrickson J."/>
            <person name="Balkwill D."/>
            <person name="Romine M.F."/>
            <person name="Richardson P."/>
        </authorList>
    </citation>
    <scope>NUCLEOTIDE SEQUENCE [LARGE SCALE GENOMIC DNA]</scope>
    <source>
        <strain evidence="2">ATCC 700278 / DSM 12444 / CCUG 56034 / CIP 105152 / NBRC 16084 / F199</strain>
    </source>
</reference>
<protein>
    <submittedName>
        <fullName evidence="1">Uncharacterized protein</fullName>
    </submittedName>
</protein>
<dbReference type="EMBL" id="CP000248">
    <property type="protein sequence ID" value="ABD27444.1"/>
    <property type="molecule type" value="Genomic_DNA"/>
</dbReference>
<accession>Q2G3X9</accession>
<gene>
    <name evidence="1" type="ordered locus">Saro_3009</name>
</gene>
<name>Q2G3X9_NOVAD</name>
<evidence type="ECO:0000313" key="1">
    <source>
        <dbReference type="EMBL" id="ABD27444.1"/>
    </source>
</evidence>
<dbReference type="STRING" id="279238.Saro_3009"/>
<dbReference type="Proteomes" id="UP000009134">
    <property type="component" value="Chromosome"/>
</dbReference>
<evidence type="ECO:0000313" key="2">
    <source>
        <dbReference type="Proteomes" id="UP000009134"/>
    </source>
</evidence>
<dbReference type="HOGENOM" id="CLU_1676719_0_0_5"/>
<sequence>MTCNACGASLWSGNKSGYCRKHVGAFLSSSAEHAAKISAGLRRKMATDPIYREQCSAIARKNCASPKLREAAREAAKRSGAWRKAIAATTPESYALAAKRSAETKLSWCPIELRDEYQFLTKRKKLKAAEAREIILAQHEKNMAEFRRKLGAE</sequence>
<proteinExistence type="predicted"/>
<organism evidence="1 2">
    <name type="scientific">Novosphingobium aromaticivorans (strain ATCC 700278 / DSM 12444 / CCUG 56034 / CIP 105152 / NBRC 16084 / F199)</name>
    <dbReference type="NCBI Taxonomy" id="279238"/>
    <lineage>
        <taxon>Bacteria</taxon>
        <taxon>Pseudomonadati</taxon>
        <taxon>Pseudomonadota</taxon>
        <taxon>Alphaproteobacteria</taxon>
        <taxon>Sphingomonadales</taxon>
        <taxon>Sphingomonadaceae</taxon>
        <taxon>Novosphingobium</taxon>
    </lineage>
</organism>
<dbReference type="RefSeq" id="WP_011446648.1">
    <property type="nucleotide sequence ID" value="NC_007794.1"/>
</dbReference>
<keyword evidence="2" id="KW-1185">Reference proteome</keyword>
<dbReference type="AlphaFoldDB" id="Q2G3X9"/>
<dbReference type="KEGG" id="nar:Saro_3009"/>